<comment type="caution">
    <text evidence="12">The sequence shown here is derived from an EMBL/GenBank/DDBJ whole genome shotgun (WGS) entry which is preliminary data.</text>
</comment>
<dbReference type="PROSITE" id="PS50280">
    <property type="entry name" value="SET"/>
    <property type="match status" value="1"/>
</dbReference>
<dbReference type="PROSITE" id="PS50868">
    <property type="entry name" value="POST_SET"/>
    <property type="match status" value="1"/>
</dbReference>
<dbReference type="Pfam" id="PF05033">
    <property type="entry name" value="Pre-SET"/>
    <property type="match status" value="1"/>
</dbReference>
<dbReference type="SMART" id="SM00317">
    <property type="entry name" value="SET"/>
    <property type="match status" value="1"/>
</dbReference>
<sequence length="384" mass="43444">MTHSLATDIDLDLDLSKGVEKHPVILDVDLEDELFHKFIQIPLKYVKTNVPGPGCDRELLLEQYQGCTCREECSIETCSCFQIFGSAYGKRGRLLESFTTEPMSKPILECGDDCNCDRRRCVNRVVQKGANGKFCVFYCKEKGFGLKTLEALEKLSFVCEYAGEIVSKEEAKKRLQHTDRTGTSNYLISINERTSAGDLRTYVDPQHIGNLGRFINHSCDPNLVMLPVRVNHSIPRLALFCRRDVKAGEEMTFDYSGRSTFNINSQNKCNECLADSSTCGQFAEIERDQCEFSLRRNVEKIKDENSQVEEEKQLVQQNVLDAQSSCLKTKHCGSVLKRNLICDDKMASPSKKTAVPCDSKLNKIRKQCLCGSENCMRFLPFDAI</sequence>
<dbReference type="Pfam" id="PF00856">
    <property type="entry name" value="SET"/>
    <property type="match status" value="1"/>
</dbReference>
<keyword evidence="5" id="KW-0949">S-adenosyl-L-methionine</keyword>
<feature type="domain" description="Post-SET" evidence="11">
    <location>
        <begin position="364"/>
        <end position="380"/>
    </location>
</feature>
<feature type="domain" description="SET" evidence="9">
    <location>
        <begin position="132"/>
        <end position="256"/>
    </location>
</feature>
<dbReference type="InterPro" id="IPR007728">
    <property type="entry name" value="Pre-SET_dom"/>
</dbReference>
<evidence type="ECO:0000256" key="5">
    <source>
        <dbReference type="ARBA" id="ARBA00022691"/>
    </source>
</evidence>
<dbReference type="PANTHER" id="PTHR46223">
    <property type="entry name" value="HISTONE-LYSINE N-METHYLTRANSFERASE SUV39H"/>
    <property type="match status" value="1"/>
</dbReference>
<comment type="subcellular location">
    <subcellularLocation>
        <location evidence="1">Chromosome</location>
    </subcellularLocation>
</comment>
<organism evidence="12 13">
    <name type="scientific">Plakobranchus ocellatus</name>
    <dbReference type="NCBI Taxonomy" id="259542"/>
    <lineage>
        <taxon>Eukaryota</taxon>
        <taxon>Metazoa</taxon>
        <taxon>Spiralia</taxon>
        <taxon>Lophotrochozoa</taxon>
        <taxon>Mollusca</taxon>
        <taxon>Gastropoda</taxon>
        <taxon>Heterobranchia</taxon>
        <taxon>Euthyneura</taxon>
        <taxon>Panpulmonata</taxon>
        <taxon>Sacoglossa</taxon>
        <taxon>Placobranchoidea</taxon>
        <taxon>Plakobranchidae</taxon>
        <taxon>Plakobranchus</taxon>
    </lineage>
</organism>
<dbReference type="GO" id="GO:0008270">
    <property type="term" value="F:zinc ion binding"/>
    <property type="evidence" value="ECO:0007669"/>
    <property type="project" value="InterPro"/>
</dbReference>
<accession>A0AAV3Z675</accession>
<dbReference type="Proteomes" id="UP000735302">
    <property type="component" value="Unassembled WGS sequence"/>
</dbReference>
<dbReference type="AlphaFoldDB" id="A0AAV3Z675"/>
<evidence type="ECO:0000313" key="13">
    <source>
        <dbReference type="Proteomes" id="UP000735302"/>
    </source>
</evidence>
<protein>
    <submittedName>
        <fullName evidence="12">Histone-lysine N-methyltransferase SETMAR</fullName>
    </submittedName>
</protein>
<evidence type="ECO:0000256" key="2">
    <source>
        <dbReference type="ARBA" id="ARBA00022454"/>
    </source>
</evidence>
<dbReference type="SMART" id="SM00508">
    <property type="entry name" value="PostSET"/>
    <property type="match status" value="1"/>
</dbReference>
<dbReference type="GO" id="GO:0005634">
    <property type="term" value="C:nucleus"/>
    <property type="evidence" value="ECO:0007669"/>
    <property type="project" value="InterPro"/>
</dbReference>
<evidence type="ECO:0000259" key="10">
    <source>
        <dbReference type="PROSITE" id="PS50867"/>
    </source>
</evidence>
<gene>
    <name evidence="12" type="ORF">PoB_001748500</name>
</gene>
<dbReference type="InterPro" id="IPR046341">
    <property type="entry name" value="SET_dom_sf"/>
</dbReference>
<dbReference type="InterPro" id="IPR050973">
    <property type="entry name" value="H3K9_Histone-Lys_N-MTase"/>
</dbReference>
<reference evidence="12 13" key="1">
    <citation type="journal article" date="2021" name="Elife">
        <title>Chloroplast acquisition without the gene transfer in kleptoplastic sea slugs, Plakobranchus ocellatus.</title>
        <authorList>
            <person name="Maeda T."/>
            <person name="Takahashi S."/>
            <person name="Yoshida T."/>
            <person name="Shimamura S."/>
            <person name="Takaki Y."/>
            <person name="Nagai Y."/>
            <person name="Toyoda A."/>
            <person name="Suzuki Y."/>
            <person name="Arimoto A."/>
            <person name="Ishii H."/>
            <person name="Satoh N."/>
            <person name="Nishiyama T."/>
            <person name="Hasebe M."/>
            <person name="Maruyama T."/>
            <person name="Minagawa J."/>
            <person name="Obokata J."/>
            <person name="Shigenobu S."/>
        </authorList>
    </citation>
    <scope>NUCLEOTIDE SEQUENCE [LARGE SCALE GENOMIC DNA]</scope>
</reference>
<dbReference type="PROSITE" id="PS50867">
    <property type="entry name" value="PRE_SET"/>
    <property type="match status" value="1"/>
</dbReference>
<dbReference type="GO" id="GO:0032259">
    <property type="term" value="P:methylation"/>
    <property type="evidence" value="ECO:0007669"/>
    <property type="project" value="UniProtKB-KW"/>
</dbReference>
<evidence type="ECO:0000259" key="11">
    <source>
        <dbReference type="PROSITE" id="PS50868"/>
    </source>
</evidence>
<dbReference type="GO" id="GO:0042054">
    <property type="term" value="F:histone methyltransferase activity"/>
    <property type="evidence" value="ECO:0007669"/>
    <property type="project" value="InterPro"/>
</dbReference>
<proteinExistence type="predicted"/>
<keyword evidence="6" id="KW-0479">Metal-binding</keyword>
<feature type="coiled-coil region" evidence="8">
    <location>
        <begin position="291"/>
        <end position="318"/>
    </location>
</feature>
<evidence type="ECO:0000313" key="12">
    <source>
        <dbReference type="EMBL" id="GFN90979.1"/>
    </source>
</evidence>
<name>A0AAV3Z675_9GAST</name>
<keyword evidence="3" id="KW-0489">Methyltransferase</keyword>
<evidence type="ECO:0000256" key="7">
    <source>
        <dbReference type="ARBA" id="ARBA00022833"/>
    </source>
</evidence>
<dbReference type="GO" id="GO:0005694">
    <property type="term" value="C:chromosome"/>
    <property type="evidence" value="ECO:0007669"/>
    <property type="project" value="UniProtKB-SubCell"/>
</dbReference>
<dbReference type="EMBL" id="BLXT01002074">
    <property type="protein sequence ID" value="GFN90979.1"/>
    <property type="molecule type" value="Genomic_DNA"/>
</dbReference>
<feature type="domain" description="Pre-SET" evidence="10">
    <location>
        <begin position="65"/>
        <end position="129"/>
    </location>
</feature>
<keyword evidence="4" id="KW-0808">Transferase</keyword>
<evidence type="ECO:0000259" key="9">
    <source>
        <dbReference type="PROSITE" id="PS50280"/>
    </source>
</evidence>
<dbReference type="InterPro" id="IPR001214">
    <property type="entry name" value="SET_dom"/>
</dbReference>
<keyword evidence="13" id="KW-1185">Reference proteome</keyword>
<dbReference type="Gene3D" id="2.170.270.10">
    <property type="entry name" value="SET domain"/>
    <property type="match status" value="1"/>
</dbReference>
<dbReference type="SUPFAM" id="SSF82199">
    <property type="entry name" value="SET domain"/>
    <property type="match status" value="1"/>
</dbReference>
<dbReference type="InterPro" id="IPR003616">
    <property type="entry name" value="Post-SET_dom"/>
</dbReference>
<keyword evidence="7" id="KW-0862">Zinc</keyword>
<keyword evidence="8" id="KW-0175">Coiled coil</keyword>
<evidence type="ECO:0000256" key="3">
    <source>
        <dbReference type="ARBA" id="ARBA00022603"/>
    </source>
</evidence>
<evidence type="ECO:0000256" key="4">
    <source>
        <dbReference type="ARBA" id="ARBA00022679"/>
    </source>
</evidence>
<evidence type="ECO:0000256" key="6">
    <source>
        <dbReference type="ARBA" id="ARBA00022723"/>
    </source>
</evidence>
<evidence type="ECO:0000256" key="1">
    <source>
        <dbReference type="ARBA" id="ARBA00004286"/>
    </source>
</evidence>
<evidence type="ECO:0000256" key="8">
    <source>
        <dbReference type="SAM" id="Coils"/>
    </source>
</evidence>
<keyword evidence="2" id="KW-0158">Chromosome</keyword>
<dbReference type="PANTHER" id="PTHR46223:SF3">
    <property type="entry name" value="HISTONE-LYSINE N-METHYLTRANSFERASE SET-23"/>
    <property type="match status" value="1"/>
</dbReference>